<dbReference type="SUPFAM" id="SSF51294">
    <property type="entry name" value="Hedgehog/intein (Hint) domain"/>
    <property type="match status" value="1"/>
</dbReference>
<name>A0A6N3T9K6_9PROT</name>
<evidence type="ECO:0000256" key="1">
    <source>
        <dbReference type="SAM" id="MobiDB-lite"/>
    </source>
</evidence>
<organism evidence="4 6">
    <name type="scientific">Acetobacter indonesiensis</name>
    <dbReference type="NCBI Taxonomy" id="104101"/>
    <lineage>
        <taxon>Bacteria</taxon>
        <taxon>Pseudomonadati</taxon>
        <taxon>Pseudomonadota</taxon>
        <taxon>Alphaproteobacteria</taxon>
        <taxon>Acetobacterales</taxon>
        <taxon>Acetobacteraceae</taxon>
        <taxon>Acetobacter</taxon>
    </lineage>
</organism>
<protein>
    <submittedName>
        <fullName evidence="3">Outer membrane protein</fullName>
    </submittedName>
</protein>
<evidence type="ECO:0000313" key="5">
    <source>
        <dbReference type="Proteomes" id="UP000032673"/>
    </source>
</evidence>
<dbReference type="AlphaFoldDB" id="A0A6N3T9K6"/>
<evidence type="ECO:0000259" key="2">
    <source>
        <dbReference type="Pfam" id="PF13403"/>
    </source>
</evidence>
<dbReference type="Proteomes" id="UP000321104">
    <property type="component" value="Unassembled WGS sequence"/>
</dbReference>
<dbReference type="RefSeq" id="WP_048845646.1">
    <property type="nucleotide sequence ID" value="NZ_BAMW01000021.1"/>
</dbReference>
<feature type="region of interest" description="Disordered" evidence="1">
    <location>
        <begin position="1"/>
        <end position="25"/>
    </location>
</feature>
<dbReference type="InterPro" id="IPR036844">
    <property type="entry name" value="Hint_dom_sf"/>
</dbReference>
<evidence type="ECO:0000313" key="6">
    <source>
        <dbReference type="Proteomes" id="UP000321104"/>
    </source>
</evidence>
<dbReference type="Gene3D" id="2.170.16.10">
    <property type="entry name" value="Hedgehog/Intein (Hint) domain"/>
    <property type="match status" value="1"/>
</dbReference>
<proteinExistence type="predicted"/>
<dbReference type="Proteomes" id="UP000032673">
    <property type="component" value="Unassembled WGS sequence"/>
</dbReference>
<dbReference type="Pfam" id="PF13403">
    <property type="entry name" value="Hint_2"/>
    <property type="match status" value="1"/>
</dbReference>
<comment type="caution">
    <text evidence="4">The sequence shown here is derived from an EMBL/GenBank/DDBJ whole genome shotgun (WGS) entry which is preliminary data.</text>
</comment>
<dbReference type="EMBL" id="BJXQ01000017">
    <property type="protein sequence ID" value="GEN04397.1"/>
    <property type="molecule type" value="Genomic_DNA"/>
</dbReference>
<accession>A0A6N3T9K6</accession>
<dbReference type="InterPro" id="IPR028992">
    <property type="entry name" value="Hedgehog/Intein_dom"/>
</dbReference>
<evidence type="ECO:0000313" key="3">
    <source>
        <dbReference type="EMBL" id="GAN63123.1"/>
    </source>
</evidence>
<sequence>MADTTTDTWTGAAGTSNWNDAGNWSNGVPTSTSDVVIDSGALGSTLSITLPEGGTSATIANLTITGDGNVTLNGLRNAKNTRTLLTVNGDIVVPTNGVTTFNSTYITANNVSGGSLVVAKGTTLMANITTPLIFPSTNDGIWPNSITLYGPGVPSSVTNFSTNDSITFGWLGGHGDVVYIRDAPGSTGSTYEVYDETTDTVLISPLTMALGESPESLTWDSFLGMLNCFLSGSLIRTPRGDVAVEEISIGDEVITFDWKTNQEISQKVIWVGKANTQVKPHLSDDEAGWPVRILKNAISEGVPFKDMLITPEHCLFFEGKFVPARMLVNGASIFFDKSITSYDYYHVETAQHSVITADGMLTESYLDTGNRASFSQEGKVVSILRGVGRTWEDDAAAPLCVDRAFVEPLFHKIVAQNANLATSPASATTAELVTDPDLHLVTDNGAVIRPIRHNGQIYNFMLPANVSSVRIVSRASRPSDVVGPFIDDRRYFGVSVAEVHLLCAEQQFDITAHLQSKKPKGWLENTDTKSSWTNGDAELPLGDHLADGKIGLLSMTINAAGPYVVKDKDDANREAKSA</sequence>
<keyword evidence="5" id="KW-1185">Reference proteome</keyword>
<reference evidence="4 6" key="2">
    <citation type="submission" date="2019-07" db="EMBL/GenBank/DDBJ databases">
        <title>Whole genome shotgun sequence of Acetobacter indonesiensis NBRC 16471.</title>
        <authorList>
            <person name="Hosoyama A."/>
            <person name="Uohara A."/>
            <person name="Ohji S."/>
            <person name="Ichikawa N."/>
        </authorList>
    </citation>
    <scope>NUCLEOTIDE SEQUENCE [LARGE SCALE GENOMIC DNA]</scope>
    <source>
        <strain evidence="4 6">NBRC 16471</strain>
    </source>
</reference>
<dbReference type="EMBL" id="BAMW01000021">
    <property type="protein sequence ID" value="GAN63123.1"/>
    <property type="molecule type" value="Genomic_DNA"/>
</dbReference>
<gene>
    <name evidence="3" type="ORF">Abin_021_034</name>
    <name evidence="4" type="ORF">AIN02nite_24220</name>
</gene>
<feature type="domain" description="Hedgehog/Intein (Hint)" evidence="2">
    <location>
        <begin position="228"/>
        <end position="368"/>
    </location>
</feature>
<evidence type="ECO:0000313" key="4">
    <source>
        <dbReference type="EMBL" id="GEN04397.1"/>
    </source>
</evidence>
<reference evidence="3 5" key="1">
    <citation type="submission" date="2012-11" db="EMBL/GenBank/DDBJ databases">
        <title>Whole genome sequence of Acetobacter indonesiensis 5H-1.</title>
        <authorList>
            <person name="Azuma Y."/>
            <person name="Higashiura N."/>
            <person name="Hirakawa H."/>
            <person name="Matsushita K."/>
        </authorList>
    </citation>
    <scope>NUCLEOTIDE SEQUENCE [LARGE SCALE GENOMIC DNA]</scope>
    <source>
        <strain evidence="3 5">5H-1</strain>
    </source>
</reference>
<feature type="compositionally biased region" description="Low complexity" evidence="1">
    <location>
        <begin position="1"/>
        <end position="15"/>
    </location>
</feature>
<feature type="compositionally biased region" description="Polar residues" evidence="1">
    <location>
        <begin position="16"/>
        <end position="25"/>
    </location>
</feature>